<proteinExistence type="predicted"/>
<dbReference type="AlphaFoldDB" id="A0A4D6LDS4"/>
<protein>
    <submittedName>
        <fullName evidence="1">Uncharacterized protein</fullName>
    </submittedName>
</protein>
<gene>
    <name evidence="1" type="ORF">DEO72_LG3g1285</name>
</gene>
<dbReference type="Proteomes" id="UP000501690">
    <property type="component" value="Linkage Group LG3"/>
</dbReference>
<evidence type="ECO:0000313" key="1">
    <source>
        <dbReference type="EMBL" id="QCD86759.1"/>
    </source>
</evidence>
<evidence type="ECO:0000313" key="2">
    <source>
        <dbReference type="Proteomes" id="UP000501690"/>
    </source>
</evidence>
<accession>A0A4D6LDS4</accession>
<organism evidence="1 2">
    <name type="scientific">Vigna unguiculata</name>
    <name type="common">Cowpea</name>
    <dbReference type="NCBI Taxonomy" id="3917"/>
    <lineage>
        <taxon>Eukaryota</taxon>
        <taxon>Viridiplantae</taxon>
        <taxon>Streptophyta</taxon>
        <taxon>Embryophyta</taxon>
        <taxon>Tracheophyta</taxon>
        <taxon>Spermatophyta</taxon>
        <taxon>Magnoliopsida</taxon>
        <taxon>eudicotyledons</taxon>
        <taxon>Gunneridae</taxon>
        <taxon>Pentapetalae</taxon>
        <taxon>rosids</taxon>
        <taxon>fabids</taxon>
        <taxon>Fabales</taxon>
        <taxon>Fabaceae</taxon>
        <taxon>Papilionoideae</taxon>
        <taxon>50 kb inversion clade</taxon>
        <taxon>NPAAA clade</taxon>
        <taxon>indigoferoid/millettioid clade</taxon>
        <taxon>Phaseoleae</taxon>
        <taxon>Vigna</taxon>
    </lineage>
</organism>
<name>A0A4D6LDS4_VIGUN</name>
<sequence length="99" mass="10748">MNANQNPPSTNHHCCSDEHEPPLQVIIGAAVTNDEKTVAFCNGRDFDGGSSSGARWRSRERCCHGGSRRRVADLVPYFRVVVVVSADQVHDDNFAGHGG</sequence>
<dbReference type="EMBL" id="CP039347">
    <property type="protein sequence ID" value="QCD86759.1"/>
    <property type="molecule type" value="Genomic_DNA"/>
</dbReference>
<keyword evidence="2" id="KW-1185">Reference proteome</keyword>
<reference evidence="1 2" key="1">
    <citation type="submission" date="2019-04" db="EMBL/GenBank/DDBJ databases">
        <title>An improved genome assembly and genetic linkage map for asparagus bean, Vigna unguiculata ssp. sesquipedialis.</title>
        <authorList>
            <person name="Xia Q."/>
            <person name="Zhang R."/>
            <person name="Dong Y."/>
        </authorList>
    </citation>
    <scope>NUCLEOTIDE SEQUENCE [LARGE SCALE GENOMIC DNA]</scope>
    <source>
        <tissue evidence="1">Leaf</tissue>
    </source>
</reference>